<dbReference type="HOGENOM" id="CLU_066192_31_1_9"/>
<dbReference type="STRING" id="592026.GCWU0000282_001804"/>
<gene>
    <name evidence="2" type="ORF">GCWU0000282_001804</name>
</gene>
<sequence length="71" mass="8415">MITIITYDKLWETMKSKGFSQYRLITYYGLSHSQLHRLKMNESVTTATLGRLCQILDCRIEDIVSYIPNRR</sequence>
<dbReference type="AlphaFoldDB" id="V2Y1T0"/>
<protein>
    <recommendedName>
        <fullName evidence="1">HTH cro/C1-type domain-containing protein</fullName>
    </recommendedName>
</protein>
<dbReference type="InterPro" id="IPR010982">
    <property type="entry name" value="Lambda_DNA-bd_dom_sf"/>
</dbReference>
<keyword evidence="3" id="KW-1185">Reference proteome</keyword>
<feature type="domain" description="HTH cro/C1-type" evidence="1">
    <location>
        <begin position="9"/>
        <end position="68"/>
    </location>
</feature>
<dbReference type="eggNOG" id="COG3655">
    <property type="taxonomic scope" value="Bacteria"/>
</dbReference>
<dbReference type="Pfam" id="PF13443">
    <property type="entry name" value="HTH_26"/>
    <property type="match status" value="1"/>
</dbReference>
<proteinExistence type="predicted"/>
<accession>V2Y1T0</accession>
<comment type="caution">
    <text evidence="2">The sequence shown here is derived from an EMBL/GenBank/DDBJ whole genome shotgun (WGS) entry which is preliminary data.</text>
</comment>
<dbReference type="EMBL" id="ACIL03000013">
    <property type="protein sequence ID" value="ESL02933.1"/>
    <property type="molecule type" value="Genomic_DNA"/>
</dbReference>
<evidence type="ECO:0000313" key="3">
    <source>
        <dbReference type="Proteomes" id="UP000018227"/>
    </source>
</evidence>
<name>V2Y1T0_9FIRM</name>
<dbReference type="Gene3D" id="1.10.260.40">
    <property type="entry name" value="lambda repressor-like DNA-binding domains"/>
    <property type="match status" value="1"/>
</dbReference>
<reference evidence="2 3" key="1">
    <citation type="submission" date="2013-06" db="EMBL/GenBank/DDBJ databases">
        <authorList>
            <person name="Weinstock G."/>
            <person name="Sodergren E."/>
            <person name="Clifton S."/>
            <person name="Fulton L."/>
            <person name="Fulton B."/>
            <person name="Courtney L."/>
            <person name="Fronick C."/>
            <person name="Harrison M."/>
            <person name="Strong C."/>
            <person name="Farmer C."/>
            <person name="Delahaunty K."/>
            <person name="Markovic C."/>
            <person name="Hall O."/>
            <person name="Minx P."/>
            <person name="Tomlinson C."/>
            <person name="Mitreva M."/>
            <person name="Nelson J."/>
            <person name="Hou S."/>
            <person name="Wollam A."/>
            <person name="Pepin K.H."/>
            <person name="Johnson M."/>
            <person name="Bhonagiri V."/>
            <person name="Nash W.E."/>
            <person name="Warren W."/>
            <person name="Chinwalla A."/>
            <person name="Mardis E.R."/>
            <person name="Wilson R.K."/>
        </authorList>
    </citation>
    <scope>NUCLEOTIDE SEQUENCE [LARGE SCALE GENOMIC DNA]</scope>
    <source>
        <strain evidence="2 3">ATCC 51271</strain>
    </source>
</reference>
<dbReference type="RefSeq" id="WP_023354675.1">
    <property type="nucleotide sequence ID" value="NZ_KI535368.1"/>
</dbReference>
<dbReference type="SUPFAM" id="SSF47413">
    <property type="entry name" value="lambda repressor-like DNA-binding domains"/>
    <property type="match status" value="1"/>
</dbReference>
<evidence type="ECO:0000259" key="1">
    <source>
        <dbReference type="Pfam" id="PF13443"/>
    </source>
</evidence>
<dbReference type="GO" id="GO:0003677">
    <property type="term" value="F:DNA binding"/>
    <property type="evidence" value="ECO:0007669"/>
    <property type="project" value="InterPro"/>
</dbReference>
<dbReference type="InterPro" id="IPR001387">
    <property type="entry name" value="Cro/C1-type_HTH"/>
</dbReference>
<organism evidence="2 3">
    <name type="scientific">Catonella morbi ATCC 51271</name>
    <dbReference type="NCBI Taxonomy" id="592026"/>
    <lineage>
        <taxon>Bacteria</taxon>
        <taxon>Bacillati</taxon>
        <taxon>Bacillota</taxon>
        <taxon>Clostridia</taxon>
        <taxon>Lachnospirales</taxon>
        <taxon>Lachnospiraceae</taxon>
        <taxon>Catonella</taxon>
    </lineage>
</organism>
<dbReference type="Proteomes" id="UP000018227">
    <property type="component" value="Unassembled WGS sequence"/>
</dbReference>
<evidence type="ECO:0000313" key="2">
    <source>
        <dbReference type="EMBL" id="ESL02933.1"/>
    </source>
</evidence>